<protein>
    <recommendedName>
        <fullName evidence="3">Basal-body rod modification protein FlgD</fullName>
    </recommendedName>
</protein>
<evidence type="ECO:0000313" key="5">
    <source>
        <dbReference type="EMBL" id="RGS42247.1"/>
    </source>
</evidence>
<keyword evidence="5" id="KW-0966">Cell projection</keyword>
<dbReference type="GO" id="GO:0044781">
    <property type="term" value="P:bacterial-type flagellum organization"/>
    <property type="evidence" value="ECO:0007669"/>
    <property type="project" value="UniProtKB-UniRule"/>
</dbReference>
<feature type="region of interest" description="Disordered" evidence="4">
    <location>
        <begin position="1"/>
        <end position="24"/>
    </location>
</feature>
<gene>
    <name evidence="5" type="ORF">DWX93_02635</name>
</gene>
<evidence type="ECO:0000313" key="6">
    <source>
        <dbReference type="Proteomes" id="UP000266172"/>
    </source>
</evidence>
<evidence type="ECO:0000256" key="3">
    <source>
        <dbReference type="RuleBase" id="RU362076"/>
    </source>
</evidence>
<organism evidence="5 6">
    <name type="scientific">Roseburia hominis</name>
    <dbReference type="NCBI Taxonomy" id="301301"/>
    <lineage>
        <taxon>Bacteria</taxon>
        <taxon>Bacillati</taxon>
        <taxon>Bacillota</taxon>
        <taxon>Clostridia</taxon>
        <taxon>Lachnospirales</taxon>
        <taxon>Lachnospiraceae</taxon>
        <taxon>Roseburia</taxon>
    </lineage>
</organism>
<dbReference type="Pfam" id="PF03963">
    <property type="entry name" value="FlgD"/>
    <property type="match status" value="1"/>
</dbReference>
<name>A0A395VAD5_9FIRM</name>
<feature type="compositionally biased region" description="Low complexity" evidence="4">
    <location>
        <begin position="13"/>
        <end position="22"/>
    </location>
</feature>
<comment type="caution">
    <text evidence="5">The sequence shown here is derived from an EMBL/GenBank/DDBJ whole genome shotgun (WGS) entry which is preliminary data.</text>
</comment>
<keyword evidence="5" id="KW-0969">Cilium</keyword>
<reference evidence="5 6" key="1">
    <citation type="submission" date="2018-08" db="EMBL/GenBank/DDBJ databases">
        <title>A genome reference for cultivated species of the human gut microbiota.</title>
        <authorList>
            <person name="Zou Y."/>
            <person name="Xue W."/>
            <person name="Luo G."/>
        </authorList>
    </citation>
    <scope>NUCLEOTIDE SEQUENCE [LARGE SCALE GENOMIC DNA]</scope>
    <source>
        <strain evidence="5 6">AF22-12AC</strain>
    </source>
</reference>
<evidence type="ECO:0000256" key="4">
    <source>
        <dbReference type="SAM" id="MobiDB-lite"/>
    </source>
</evidence>
<dbReference type="AlphaFoldDB" id="A0A395VAD5"/>
<dbReference type="Proteomes" id="UP000266172">
    <property type="component" value="Unassembled WGS sequence"/>
</dbReference>
<dbReference type="EMBL" id="QRVL01000001">
    <property type="protein sequence ID" value="RGS42247.1"/>
    <property type="molecule type" value="Genomic_DNA"/>
</dbReference>
<dbReference type="RefSeq" id="WP_118096534.1">
    <property type="nucleotide sequence ID" value="NZ_CATWOB010000001.1"/>
</dbReference>
<accession>A0A395VAD5</accession>
<proteinExistence type="inferred from homology"/>
<dbReference type="InterPro" id="IPR005648">
    <property type="entry name" value="FlgD"/>
</dbReference>
<evidence type="ECO:0000256" key="2">
    <source>
        <dbReference type="ARBA" id="ARBA00022795"/>
    </source>
</evidence>
<evidence type="ECO:0000256" key="1">
    <source>
        <dbReference type="ARBA" id="ARBA00010577"/>
    </source>
</evidence>
<sequence length="269" mass="29839">MALVQAVENGKITESTTETTTSAGNDLGYDEFLQLLCAEMQYQDPLEPTSNTEYVAQLATFSQMESMLNMQNSIESTKANDLVGKYVIVKTTSETTGETTAVAGFVDYVQYENNQKYIYVNGNRYSLDDVYQVADTEYMEAVSLAEAFKASVAKLPDADKLTLAYQTDVENLATVYNGLTSYQQSYIDSDTLATFVKLDGTMKSLVFDNALSQIPSADELTLENKEAVEALRKNYDSLTTTEKTYISKDSYDQLTALEAKIAELEKKAE</sequence>
<keyword evidence="5" id="KW-0282">Flagellum</keyword>
<keyword evidence="2 3" id="KW-1005">Bacterial flagellum biogenesis</keyword>
<comment type="function">
    <text evidence="3">Required for flagellar hook formation. May act as a scaffolding protein.</text>
</comment>
<comment type="similarity">
    <text evidence="1 3">Belongs to the FlgD family.</text>
</comment>